<dbReference type="RefSeq" id="WP_053595687.1">
    <property type="nucleotide sequence ID" value="NZ_CP067341.1"/>
</dbReference>
<name>A0ABX7AMX4_9BACI</name>
<protein>
    <recommendedName>
        <fullName evidence="1">RNA polymerase alpha subunit C-terminal domain-containing protein</fullName>
    </recommendedName>
</protein>
<dbReference type="Pfam" id="PF03118">
    <property type="entry name" value="RNA_pol_A_CTD"/>
    <property type="match status" value="1"/>
</dbReference>
<proteinExistence type="predicted"/>
<evidence type="ECO:0000259" key="1">
    <source>
        <dbReference type="Pfam" id="PF03118"/>
    </source>
</evidence>
<dbReference type="Proteomes" id="UP000596049">
    <property type="component" value="Chromosome"/>
</dbReference>
<feature type="domain" description="RNA polymerase alpha subunit C-terminal" evidence="1">
    <location>
        <begin position="143"/>
        <end position="201"/>
    </location>
</feature>
<dbReference type="InterPro" id="IPR011260">
    <property type="entry name" value="RNAP_asu_C"/>
</dbReference>
<reference evidence="2 3" key="1">
    <citation type="submission" date="2020-01" db="EMBL/GenBank/DDBJ databases">
        <authorList>
            <person name="Liu G."/>
            <person name="Liu B."/>
        </authorList>
    </citation>
    <scope>NUCLEOTIDE SEQUENCE [LARGE SCALE GENOMIC DNA]</scope>
    <source>
        <strain evidence="2 3">FJAT-51161</strain>
    </source>
</reference>
<gene>
    <name evidence="2" type="ORF">FJQ98_16530</name>
</gene>
<organism evidence="2 3">
    <name type="scientific">Lysinibacillus agricola</name>
    <dbReference type="NCBI Taxonomy" id="2590012"/>
    <lineage>
        <taxon>Bacteria</taxon>
        <taxon>Bacillati</taxon>
        <taxon>Bacillota</taxon>
        <taxon>Bacilli</taxon>
        <taxon>Bacillales</taxon>
        <taxon>Bacillaceae</taxon>
        <taxon>Lysinibacillus</taxon>
    </lineage>
</organism>
<accession>A0ABX7AMX4</accession>
<dbReference type="Gene3D" id="1.10.150.20">
    <property type="entry name" value="5' to 3' exonuclease, C-terminal subdomain"/>
    <property type="match status" value="1"/>
</dbReference>
<keyword evidence="3" id="KW-1185">Reference proteome</keyword>
<sequence length="205" mass="23751">MKKFNVAENIMVVTSKGFKNSIQSAVDFTSREHNSYGQTIYDRSFIATIVTFNPVNEEVEYFAVREFVDTDNTKRISELIQDTIARISSKEEYVQNELVAIIKASDFEYYGHVGYLSKEEQENRNLKLENKFMSLYINIISQNNDNNQGIEVLELSIRSFNCLKRAGYNTVQQVKNATLDEMMKVRNLGRNSLNEIEQILNIKFV</sequence>
<evidence type="ECO:0000313" key="3">
    <source>
        <dbReference type="Proteomes" id="UP000596049"/>
    </source>
</evidence>
<evidence type="ECO:0000313" key="2">
    <source>
        <dbReference type="EMBL" id="QQP10852.1"/>
    </source>
</evidence>
<dbReference type="EMBL" id="CP067341">
    <property type="protein sequence ID" value="QQP10852.1"/>
    <property type="molecule type" value="Genomic_DNA"/>
</dbReference>
<dbReference type="SUPFAM" id="SSF47789">
    <property type="entry name" value="C-terminal domain of RNA polymerase alpha subunit"/>
    <property type="match status" value="1"/>
</dbReference>